<evidence type="ECO:0000313" key="6">
    <source>
        <dbReference type="Proteomes" id="UP000289455"/>
    </source>
</evidence>
<organism evidence="5 6">
    <name type="scientific">Aquirufa rosea</name>
    <dbReference type="NCBI Taxonomy" id="2509241"/>
    <lineage>
        <taxon>Bacteria</taxon>
        <taxon>Pseudomonadati</taxon>
        <taxon>Bacteroidota</taxon>
        <taxon>Cytophagia</taxon>
        <taxon>Cytophagales</taxon>
        <taxon>Flectobacillaceae</taxon>
        <taxon>Aquirufa</taxon>
    </lineage>
</organism>
<gene>
    <name evidence="5" type="ORF">ESB04_10300</name>
</gene>
<feature type="domain" description="ABC transporter" evidence="4">
    <location>
        <begin position="261"/>
        <end position="474"/>
    </location>
</feature>
<dbReference type="Gene3D" id="3.40.50.300">
    <property type="entry name" value="P-loop containing nucleotide triphosphate hydrolases"/>
    <property type="match status" value="2"/>
</dbReference>
<sequence>MPEIIADVQHLSASYGSAQVLDDISFQILEGQNWAIIGPMGSGKTTLAKALTGRLFRKGTAVFFKASKSTHHVYWIEQQHRFKNRSNVNDFYLQQRFNSQDSADAYTILEELADENPEEMAKWLEVFHLDSLVQKPLIQLSNGENKRLQLVKALLRHPDWLILDNPFLGLDVSGREILNRCLNHLASLGIHFILISSAMELPDSISHVMVLEGGKSVWKGYISEYRNRQSNKFSRSQEDWKEKLKGLIASKESFPAFEWAIQMKNVQVKYGDKVILSDFNWEVKHQDKYLIYGPNGAGKSTMLSLISADNPQAYAQNLVLFDRRRGTGESIWDIKKRIGYVSPELHVYFRASGSVREVVSSGLFDIMGLGKRMSVDQSGRVDSWLEIMGLSHLSERNFQQISTGEQRLVLLTRALVKNPPLLILDEPCQGLDEEQVRHVKNVLDYMASHDAFTLLYVSHYEHDVPTCVTLRKSMI</sequence>
<dbReference type="PANTHER" id="PTHR43553">
    <property type="entry name" value="HEAVY METAL TRANSPORTER"/>
    <property type="match status" value="1"/>
</dbReference>
<dbReference type="Proteomes" id="UP000289455">
    <property type="component" value="Unassembled WGS sequence"/>
</dbReference>
<dbReference type="GO" id="GO:0043190">
    <property type="term" value="C:ATP-binding cassette (ABC) transporter complex"/>
    <property type="evidence" value="ECO:0007669"/>
    <property type="project" value="TreeGrafter"/>
</dbReference>
<evidence type="ECO:0000256" key="3">
    <source>
        <dbReference type="ARBA" id="ARBA00022840"/>
    </source>
</evidence>
<dbReference type="EMBL" id="SDHY01000006">
    <property type="protein sequence ID" value="RXK47620.1"/>
    <property type="molecule type" value="Genomic_DNA"/>
</dbReference>
<dbReference type="InterPro" id="IPR003439">
    <property type="entry name" value="ABC_transporter-like_ATP-bd"/>
</dbReference>
<feature type="domain" description="ABC transporter" evidence="4">
    <location>
        <begin position="6"/>
        <end position="238"/>
    </location>
</feature>
<dbReference type="GO" id="GO:0042626">
    <property type="term" value="F:ATPase-coupled transmembrane transporter activity"/>
    <property type="evidence" value="ECO:0007669"/>
    <property type="project" value="TreeGrafter"/>
</dbReference>
<protein>
    <submittedName>
        <fullName evidence="5">ATP-binding cassette domain-containing protein</fullName>
    </submittedName>
</protein>
<dbReference type="AlphaFoldDB" id="A0A4V1M5A0"/>
<dbReference type="InterPro" id="IPR050095">
    <property type="entry name" value="ECF_ABC_transporter_ATP-bd"/>
</dbReference>
<dbReference type="Pfam" id="PF00005">
    <property type="entry name" value="ABC_tran"/>
    <property type="match status" value="2"/>
</dbReference>
<dbReference type="InterPro" id="IPR027417">
    <property type="entry name" value="P-loop_NTPase"/>
</dbReference>
<dbReference type="PANTHER" id="PTHR43553:SF3">
    <property type="entry name" value="ABC TRANSPORTER ATP-BINDING PROTEIN MODF"/>
    <property type="match status" value="1"/>
</dbReference>
<accession>A0A4V1M5A0</accession>
<dbReference type="OrthoDB" id="9789994at2"/>
<evidence type="ECO:0000256" key="2">
    <source>
        <dbReference type="ARBA" id="ARBA00022741"/>
    </source>
</evidence>
<comment type="caution">
    <text evidence="5">The sequence shown here is derived from an EMBL/GenBank/DDBJ whole genome shotgun (WGS) entry which is preliminary data.</text>
</comment>
<dbReference type="PROSITE" id="PS50893">
    <property type="entry name" value="ABC_TRANSPORTER_2"/>
    <property type="match status" value="2"/>
</dbReference>
<keyword evidence="6" id="KW-1185">Reference proteome</keyword>
<evidence type="ECO:0000256" key="1">
    <source>
        <dbReference type="ARBA" id="ARBA00022448"/>
    </source>
</evidence>
<evidence type="ECO:0000313" key="5">
    <source>
        <dbReference type="EMBL" id="RXK47620.1"/>
    </source>
</evidence>
<keyword evidence="2" id="KW-0547">Nucleotide-binding</keyword>
<dbReference type="GO" id="GO:0016887">
    <property type="term" value="F:ATP hydrolysis activity"/>
    <property type="evidence" value="ECO:0007669"/>
    <property type="project" value="InterPro"/>
</dbReference>
<dbReference type="InterPro" id="IPR003593">
    <property type="entry name" value="AAA+_ATPase"/>
</dbReference>
<keyword evidence="1" id="KW-0813">Transport</keyword>
<name>A0A4V1M5A0_9BACT</name>
<dbReference type="RefSeq" id="WP_129027660.1">
    <property type="nucleotide sequence ID" value="NZ_SDHY01000006.1"/>
</dbReference>
<evidence type="ECO:0000259" key="4">
    <source>
        <dbReference type="PROSITE" id="PS50893"/>
    </source>
</evidence>
<keyword evidence="3 5" id="KW-0067">ATP-binding</keyword>
<dbReference type="SUPFAM" id="SSF52540">
    <property type="entry name" value="P-loop containing nucleoside triphosphate hydrolases"/>
    <property type="match status" value="2"/>
</dbReference>
<dbReference type="SMART" id="SM00382">
    <property type="entry name" value="AAA"/>
    <property type="match status" value="2"/>
</dbReference>
<dbReference type="GO" id="GO:0005524">
    <property type="term" value="F:ATP binding"/>
    <property type="evidence" value="ECO:0007669"/>
    <property type="project" value="UniProtKB-KW"/>
</dbReference>
<proteinExistence type="predicted"/>
<reference evidence="5 6" key="1">
    <citation type="submission" date="2019-01" db="EMBL/GenBank/DDBJ databases">
        <title>Cytophagaceae bacterium strain CAR-16.</title>
        <authorList>
            <person name="Chen W.-M."/>
        </authorList>
    </citation>
    <scope>NUCLEOTIDE SEQUENCE [LARGE SCALE GENOMIC DNA]</scope>
    <source>
        <strain evidence="5 6">CAR-16</strain>
    </source>
</reference>